<dbReference type="AlphaFoldDB" id="A0A5C7HUM9"/>
<feature type="transmembrane region" description="Helical" evidence="2">
    <location>
        <begin position="124"/>
        <end position="145"/>
    </location>
</feature>
<feature type="chain" id="PRO_5023139576" description="HAT C-terminal dimerisation domain-containing protein" evidence="3">
    <location>
        <begin position="23"/>
        <end position="203"/>
    </location>
</feature>
<comment type="caution">
    <text evidence="6">The sequence shown here is derived from an EMBL/GenBank/DDBJ whole genome shotgun (WGS) entry which is preliminary data.</text>
</comment>
<evidence type="ECO:0000259" key="4">
    <source>
        <dbReference type="Pfam" id="PF05617"/>
    </source>
</evidence>
<evidence type="ECO:0000313" key="7">
    <source>
        <dbReference type="Proteomes" id="UP000323000"/>
    </source>
</evidence>
<keyword evidence="2" id="KW-1133">Transmembrane helix</keyword>
<dbReference type="InterPro" id="IPR008906">
    <property type="entry name" value="HATC_C_dom"/>
</dbReference>
<feature type="domain" description="HAT C-terminal dimerisation" evidence="5">
    <location>
        <begin position="120"/>
        <end position="179"/>
    </location>
</feature>
<keyword evidence="2" id="KW-0812">Transmembrane</keyword>
<organism evidence="6 7">
    <name type="scientific">Acer yangbiense</name>
    <dbReference type="NCBI Taxonomy" id="1000413"/>
    <lineage>
        <taxon>Eukaryota</taxon>
        <taxon>Viridiplantae</taxon>
        <taxon>Streptophyta</taxon>
        <taxon>Embryophyta</taxon>
        <taxon>Tracheophyta</taxon>
        <taxon>Spermatophyta</taxon>
        <taxon>Magnoliopsida</taxon>
        <taxon>eudicotyledons</taxon>
        <taxon>Gunneridae</taxon>
        <taxon>Pentapetalae</taxon>
        <taxon>rosids</taxon>
        <taxon>malvids</taxon>
        <taxon>Sapindales</taxon>
        <taxon>Sapindaceae</taxon>
        <taxon>Hippocastanoideae</taxon>
        <taxon>Acereae</taxon>
        <taxon>Acer</taxon>
    </lineage>
</organism>
<dbReference type="PANTHER" id="PTHR11697">
    <property type="entry name" value="GENERAL TRANSCRIPTION FACTOR 2-RELATED ZINC FINGER PROTEIN"/>
    <property type="match status" value="1"/>
</dbReference>
<dbReference type="SUPFAM" id="SSF53098">
    <property type="entry name" value="Ribonuclease H-like"/>
    <property type="match status" value="1"/>
</dbReference>
<dbReference type="PANTHER" id="PTHR11697:SF230">
    <property type="entry name" value="ZINC FINGER, MYM DOMAIN CONTAINING 1"/>
    <property type="match status" value="1"/>
</dbReference>
<dbReference type="Pfam" id="PF05617">
    <property type="entry name" value="Prolamin_like"/>
    <property type="match status" value="1"/>
</dbReference>
<dbReference type="Pfam" id="PF05699">
    <property type="entry name" value="Dimer_Tnp_hAT"/>
    <property type="match status" value="1"/>
</dbReference>
<evidence type="ECO:0000256" key="3">
    <source>
        <dbReference type="SAM" id="SignalP"/>
    </source>
</evidence>
<keyword evidence="7" id="KW-1185">Reference proteome</keyword>
<reference evidence="7" key="1">
    <citation type="journal article" date="2019" name="Gigascience">
        <title>De novo genome assembly of the endangered Acer yangbiense, a plant species with extremely small populations endemic to Yunnan Province, China.</title>
        <authorList>
            <person name="Yang J."/>
            <person name="Wariss H.M."/>
            <person name="Tao L."/>
            <person name="Zhang R."/>
            <person name="Yun Q."/>
            <person name="Hollingsworth P."/>
            <person name="Dao Z."/>
            <person name="Luo G."/>
            <person name="Guo H."/>
            <person name="Ma Y."/>
            <person name="Sun W."/>
        </authorList>
    </citation>
    <scope>NUCLEOTIDE SEQUENCE [LARGE SCALE GENOMIC DNA]</scope>
    <source>
        <strain evidence="7">cv. Malutang</strain>
    </source>
</reference>
<dbReference type="GO" id="GO:0046983">
    <property type="term" value="F:protein dimerization activity"/>
    <property type="evidence" value="ECO:0007669"/>
    <property type="project" value="InterPro"/>
</dbReference>
<dbReference type="EMBL" id="VAHF01000006">
    <property type="protein sequence ID" value="TXG60494.1"/>
    <property type="molecule type" value="Genomic_DNA"/>
</dbReference>
<evidence type="ECO:0008006" key="8">
    <source>
        <dbReference type="Google" id="ProtNLM"/>
    </source>
</evidence>
<feature type="domain" description="Prolamin-like" evidence="4">
    <location>
        <begin position="53"/>
        <end position="90"/>
    </location>
</feature>
<evidence type="ECO:0000256" key="2">
    <source>
        <dbReference type="SAM" id="Phobius"/>
    </source>
</evidence>
<dbReference type="Proteomes" id="UP000323000">
    <property type="component" value="Chromosome 6"/>
</dbReference>
<evidence type="ECO:0000313" key="6">
    <source>
        <dbReference type="EMBL" id="TXG60494.1"/>
    </source>
</evidence>
<dbReference type="InterPro" id="IPR012337">
    <property type="entry name" value="RNaseH-like_sf"/>
</dbReference>
<keyword evidence="2" id="KW-0472">Membrane</keyword>
<evidence type="ECO:0000259" key="5">
    <source>
        <dbReference type="Pfam" id="PF05699"/>
    </source>
</evidence>
<dbReference type="InterPro" id="IPR055298">
    <property type="entry name" value="AtLOH3-like"/>
</dbReference>
<name>A0A5C7HUM9_9ROSI</name>
<accession>A0A5C7HUM9</accession>
<feature type="signal peptide" evidence="3">
    <location>
        <begin position="1"/>
        <end position="22"/>
    </location>
</feature>
<proteinExistence type="predicted"/>
<gene>
    <name evidence="6" type="ORF">EZV62_015067</name>
</gene>
<protein>
    <recommendedName>
        <fullName evidence="8">HAT C-terminal dimerisation domain-containing protein</fullName>
    </recommendedName>
</protein>
<keyword evidence="1 3" id="KW-0732">Signal</keyword>
<sequence>MALKNVLLIILAFTCFIASGTATSRSSRNIVNLHIKPGSNLQVRLETSGGLAECWTALMELKSCTNEIVLFFLNGQANIGPDCCRAIDQLENYIADMRSSIEFSELNGLTELAQKMVENKKDKVFPLVYLLLTLALLLPVATATVERVFSAMNIVKTDLRNRMGDEWLNDSLLAYVEKDIFDTIDKETIMQRFQNMKSCRGKL</sequence>
<dbReference type="InterPro" id="IPR008502">
    <property type="entry name" value="Prolamin-like"/>
</dbReference>
<evidence type="ECO:0000256" key="1">
    <source>
        <dbReference type="ARBA" id="ARBA00022729"/>
    </source>
</evidence>